<name>A0A5C1AD39_9BACT</name>
<comment type="cofactor">
    <cofactor evidence="8">
        <name>Zn(2+)</name>
        <dbReference type="ChEBI" id="CHEBI:29105"/>
    </cofactor>
</comment>
<organism evidence="11 12">
    <name type="scientific">Limnoglobus roseus</name>
    <dbReference type="NCBI Taxonomy" id="2598579"/>
    <lineage>
        <taxon>Bacteria</taxon>
        <taxon>Pseudomonadati</taxon>
        <taxon>Planctomycetota</taxon>
        <taxon>Planctomycetia</taxon>
        <taxon>Gemmatales</taxon>
        <taxon>Gemmataceae</taxon>
        <taxon>Limnoglobus</taxon>
    </lineage>
</organism>
<evidence type="ECO:0000256" key="3">
    <source>
        <dbReference type="ARBA" id="ARBA00022723"/>
    </source>
</evidence>
<dbReference type="Pfam" id="PF02868">
    <property type="entry name" value="Peptidase_M4_C"/>
    <property type="match status" value="1"/>
</dbReference>
<evidence type="ECO:0000256" key="6">
    <source>
        <dbReference type="ARBA" id="ARBA00023049"/>
    </source>
</evidence>
<comment type="function">
    <text evidence="8">Extracellular zinc metalloprotease.</text>
</comment>
<dbReference type="GO" id="GO:0004222">
    <property type="term" value="F:metalloendopeptidase activity"/>
    <property type="evidence" value="ECO:0007669"/>
    <property type="project" value="UniProtKB-UniRule"/>
</dbReference>
<evidence type="ECO:0000313" key="11">
    <source>
        <dbReference type="EMBL" id="QEL15682.1"/>
    </source>
</evidence>
<dbReference type="OrthoDB" id="291295at2"/>
<evidence type="ECO:0000256" key="4">
    <source>
        <dbReference type="ARBA" id="ARBA00022801"/>
    </source>
</evidence>
<keyword evidence="5 8" id="KW-0862">Zinc</keyword>
<evidence type="ECO:0000256" key="5">
    <source>
        <dbReference type="ARBA" id="ARBA00022833"/>
    </source>
</evidence>
<dbReference type="CDD" id="cd09597">
    <property type="entry name" value="M4_TLP"/>
    <property type="match status" value="1"/>
</dbReference>
<evidence type="ECO:0000256" key="2">
    <source>
        <dbReference type="ARBA" id="ARBA00022670"/>
    </source>
</evidence>
<dbReference type="InterPro" id="IPR052759">
    <property type="entry name" value="Metalloprotease_M4"/>
</dbReference>
<keyword evidence="12" id="KW-1185">Reference proteome</keyword>
<dbReference type="Proteomes" id="UP000324974">
    <property type="component" value="Chromosome"/>
</dbReference>
<dbReference type="EMBL" id="CP042425">
    <property type="protein sequence ID" value="QEL15682.1"/>
    <property type="molecule type" value="Genomic_DNA"/>
</dbReference>
<dbReference type="InterPro" id="IPR001570">
    <property type="entry name" value="Peptidase_M4_C_domain"/>
</dbReference>
<dbReference type="Gene3D" id="1.10.390.10">
    <property type="entry name" value="Neutral Protease Domain 2"/>
    <property type="match status" value="1"/>
</dbReference>
<reference evidence="12" key="1">
    <citation type="submission" date="2019-08" db="EMBL/GenBank/DDBJ databases">
        <title>Limnoglobus roseus gen. nov., sp. nov., a novel freshwater planctomycete with a giant genome from the family Gemmataceae.</title>
        <authorList>
            <person name="Kulichevskaya I.S."/>
            <person name="Naumoff D.G."/>
            <person name="Miroshnikov K."/>
            <person name="Ivanova A."/>
            <person name="Philippov D.A."/>
            <person name="Hakobyan A."/>
            <person name="Rijpstra I.C."/>
            <person name="Sinninghe Damste J.S."/>
            <person name="Liesack W."/>
            <person name="Dedysh S.N."/>
        </authorList>
    </citation>
    <scope>NUCLEOTIDE SEQUENCE [LARGE SCALE GENOMIC DNA]</scope>
    <source>
        <strain evidence="12">PX52</strain>
    </source>
</reference>
<dbReference type="GO" id="GO:0005576">
    <property type="term" value="C:extracellular region"/>
    <property type="evidence" value="ECO:0007669"/>
    <property type="project" value="UniProtKB-SubCell"/>
</dbReference>
<keyword evidence="6 8" id="KW-0482">Metalloprotease</keyword>
<dbReference type="Gene3D" id="3.10.170.10">
    <property type="match status" value="1"/>
</dbReference>
<feature type="domain" description="Peptidase M4" evidence="9">
    <location>
        <begin position="67"/>
        <end position="181"/>
    </location>
</feature>
<accession>A0A5C1AD39</accession>
<dbReference type="InterPro" id="IPR013856">
    <property type="entry name" value="Peptidase_M4_domain"/>
</dbReference>
<keyword evidence="8" id="KW-0964">Secreted</keyword>
<dbReference type="PRINTS" id="PR00730">
    <property type="entry name" value="THERMOLYSIN"/>
</dbReference>
<dbReference type="EC" id="3.4.24.-" evidence="8"/>
<dbReference type="AlphaFoldDB" id="A0A5C1AD39"/>
<evidence type="ECO:0000313" key="12">
    <source>
        <dbReference type="Proteomes" id="UP000324974"/>
    </source>
</evidence>
<keyword evidence="3" id="KW-0479">Metal-binding</keyword>
<proteinExistence type="inferred from homology"/>
<dbReference type="RefSeq" id="WP_149110476.1">
    <property type="nucleotide sequence ID" value="NZ_CP042425.1"/>
</dbReference>
<evidence type="ECO:0000259" key="10">
    <source>
        <dbReference type="Pfam" id="PF02868"/>
    </source>
</evidence>
<comment type="subcellular location">
    <subcellularLocation>
        <location evidence="8">Secreted</location>
    </subcellularLocation>
</comment>
<evidence type="ECO:0000259" key="9">
    <source>
        <dbReference type="Pfam" id="PF01447"/>
    </source>
</evidence>
<dbReference type="Pfam" id="PF01447">
    <property type="entry name" value="Peptidase_M4"/>
    <property type="match status" value="1"/>
</dbReference>
<keyword evidence="4 8" id="KW-0378">Hydrolase</keyword>
<evidence type="ECO:0000256" key="7">
    <source>
        <dbReference type="PIRSR" id="PIRSR623612-1"/>
    </source>
</evidence>
<feature type="active site" evidence="7">
    <location>
        <position position="176"/>
    </location>
</feature>
<feature type="active site" description="Proton donor" evidence="7">
    <location>
        <position position="278"/>
    </location>
</feature>
<dbReference type="InterPro" id="IPR027268">
    <property type="entry name" value="Peptidase_M4/M1_CTD_sf"/>
</dbReference>
<dbReference type="GO" id="GO:0046872">
    <property type="term" value="F:metal ion binding"/>
    <property type="evidence" value="ECO:0007669"/>
    <property type="project" value="UniProtKB-UniRule"/>
</dbReference>
<dbReference type="SUPFAM" id="SSF55486">
    <property type="entry name" value="Metalloproteases ('zincins'), catalytic domain"/>
    <property type="match status" value="1"/>
</dbReference>
<keyword evidence="2 8" id="KW-0645">Protease</keyword>
<evidence type="ECO:0000256" key="8">
    <source>
        <dbReference type="RuleBase" id="RU366073"/>
    </source>
</evidence>
<dbReference type="KEGG" id="lrs:PX52LOC_02617"/>
<evidence type="ECO:0000256" key="1">
    <source>
        <dbReference type="ARBA" id="ARBA00009388"/>
    </source>
</evidence>
<protein>
    <recommendedName>
        <fullName evidence="8">Neutral metalloproteinase</fullName>
        <ecNumber evidence="8">3.4.24.-</ecNumber>
    </recommendedName>
</protein>
<sequence>MCSRNPIQCIIPPYINDQLAQSADPATRSRAIANLKAAAAMRAVRVMAQAMPAMMVNASPAATKHRLVYDAAGSDQLRGTLVRSEGQAKSSDVAVNEAYDASGDTYDFYQTLFQRNSLDDNGMSLVSSVHVGETDETGQLGPMNNAFWNGEQMAYGDGDGVIFKRFTGSLDVVGHELTHGVQSFTSNLTYFAQSGALNEHFADVFGILVRQWKRDETALQASWVVGAEIMVPAATRRGIRDMENPGTAYANDPDLGTDPQPAHMSKIYTGPRDRQGVHINSGIPNRVFALVAKEIKGRAWEVAGRLWYDTLLQLSASSQFLDCAKLSVQIAGAKYGAAAKKAVKSAWKKVGITV</sequence>
<dbReference type="PANTHER" id="PTHR43579">
    <property type="match status" value="1"/>
</dbReference>
<dbReference type="GO" id="GO:0006508">
    <property type="term" value="P:proteolysis"/>
    <property type="evidence" value="ECO:0007669"/>
    <property type="project" value="UniProtKB-KW"/>
</dbReference>
<dbReference type="PANTHER" id="PTHR43579:SF1">
    <property type="entry name" value="NEUTRAL METALLOPROTEINASE"/>
    <property type="match status" value="1"/>
</dbReference>
<feature type="domain" description="Peptidase M4 C-terminal" evidence="10">
    <location>
        <begin position="186"/>
        <end position="352"/>
    </location>
</feature>
<dbReference type="InterPro" id="IPR023612">
    <property type="entry name" value="Peptidase_M4"/>
</dbReference>
<gene>
    <name evidence="11" type="ORF">PX52LOC_02617</name>
</gene>
<comment type="similarity">
    <text evidence="1 8">Belongs to the peptidase M4 family.</text>
</comment>